<name>A0A537JX40_9BACT</name>
<dbReference type="Gene3D" id="3.40.120.10">
    <property type="entry name" value="Alpha-D-Glucose-1,6-Bisphosphate, subunit A, domain 3"/>
    <property type="match status" value="3"/>
</dbReference>
<comment type="caution">
    <text evidence="12">The sequence shown here is derived from an EMBL/GenBank/DDBJ whole genome shotgun (WGS) entry which is preliminary data.</text>
</comment>
<evidence type="ECO:0000259" key="9">
    <source>
        <dbReference type="Pfam" id="PF02878"/>
    </source>
</evidence>
<dbReference type="AlphaFoldDB" id="A0A537JX40"/>
<dbReference type="InterPro" id="IPR005846">
    <property type="entry name" value="A-D-PHexomutase_a/b/a-III"/>
</dbReference>
<feature type="domain" description="Alpha-D-phosphohexomutase alpha/beta/alpha" evidence="9">
    <location>
        <begin position="6"/>
        <end position="134"/>
    </location>
</feature>
<dbReference type="PRINTS" id="PR00509">
    <property type="entry name" value="PGMPMM"/>
</dbReference>
<dbReference type="InterPro" id="IPR005843">
    <property type="entry name" value="A-D-PHexomutase_C"/>
</dbReference>
<dbReference type="PANTHER" id="PTHR43771">
    <property type="entry name" value="PHOSPHOMANNOMUTASE"/>
    <property type="match status" value="1"/>
</dbReference>
<keyword evidence="4 7" id="KW-0479">Metal-binding</keyword>
<dbReference type="Proteomes" id="UP000318509">
    <property type="component" value="Unassembled WGS sequence"/>
</dbReference>
<evidence type="ECO:0000259" key="10">
    <source>
        <dbReference type="Pfam" id="PF02879"/>
    </source>
</evidence>
<dbReference type="GO" id="GO:0016868">
    <property type="term" value="F:intramolecular phosphotransferase activity"/>
    <property type="evidence" value="ECO:0007669"/>
    <property type="project" value="InterPro"/>
</dbReference>
<dbReference type="InterPro" id="IPR005844">
    <property type="entry name" value="A-D-PHexomutase_a/b/a-I"/>
</dbReference>
<feature type="domain" description="Alpha-D-phosphohexomutase C-terminal" evidence="8">
    <location>
        <begin position="370"/>
        <end position="443"/>
    </location>
</feature>
<dbReference type="InterPro" id="IPR005845">
    <property type="entry name" value="A-D-PHexomutase_a/b/a-II"/>
</dbReference>
<gene>
    <name evidence="12" type="ORF">E6H00_13610</name>
</gene>
<evidence type="ECO:0000259" key="8">
    <source>
        <dbReference type="Pfam" id="PF00408"/>
    </source>
</evidence>
<dbReference type="CDD" id="cd03089">
    <property type="entry name" value="PMM_PGM"/>
    <property type="match status" value="1"/>
</dbReference>
<sequence length="457" mass="50191">MRPPAEIFREYDIRGVAGRELDAEAAEAIARAFGAYLAERGVRRAVIGHDNRTSSRMLYDAAIRGLTAAGCDALTIGLAVTPMLYFAVRHFGVGGGIMVTASHNPPEFNGFKLAYGPGTLYGAQIQEIRKLAETAPLRRGSGAVEPREILPAYAGVLRERIRLGPGRLRVVADCGNGTAGAFVPEILRAWEVDLTPLYCDLDPTFPHHHPDPVDPKNLVDLRRVVREQRADVGLGFDGDGDRIGVVDDQGQVLWGDLLMVVYWREVLAAHPGAIALVEVKCSQALIDEIRRLGGRPEFTQTGHSLIKARMREVGAVFAGEMSGHMFFADEYYGYDDAVYAAGRLLRILSRAGRPLSALTADIPRYHTTPEVRVACPDARKHQVVDALTREFKRRYDVIDIDGVRVVFPDGWGLVRASNTQPVLVVRAEGTTPAALDRIKAILEEALRRYPEVAAPDW</sequence>
<dbReference type="InterPro" id="IPR016055">
    <property type="entry name" value="A-D-PHexomutase_a/b/a-I/II/III"/>
</dbReference>
<evidence type="ECO:0000256" key="4">
    <source>
        <dbReference type="ARBA" id="ARBA00022723"/>
    </source>
</evidence>
<evidence type="ECO:0000259" key="11">
    <source>
        <dbReference type="Pfam" id="PF02880"/>
    </source>
</evidence>
<dbReference type="Gene3D" id="3.30.310.50">
    <property type="entry name" value="Alpha-D-phosphohexomutase, C-terminal domain"/>
    <property type="match status" value="1"/>
</dbReference>
<comment type="similarity">
    <text evidence="2 7">Belongs to the phosphohexose mutase family.</text>
</comment>
<dbReference type="InterPro" id="IPR016066">
    <property type="entry name" value="A-D-PHexomutase_CS"/>
</dbReference>
<evidence type="ECO:0000256" key="2">
    <source>
        <dbReference type="ARBA" id="ARBA00010231"/>
    </source>
</evidence>
<dbReference type="Pfam" id="PF00408">
    <property type="entry name" value="PGM_PMM_IV"/>
    <property type="match status" value="1"/>
</dbReference>
<evidence type="ECO:0000313" key="12">
    <source>
        <dbReference type="EMBL" id="TMI88111.1"/>
    </source>
</evidence>
<feature type="domain" description="Alpha-D-phosphohexomutase alpha/beta/alpha" evidence="11">
    <location>
        <begin position="255"/>
        <end position="364"/>
    </location>
</feature>
<accession>A0A537JX40</accession>
<dbReference type="GO" id="GO:0005975">
    <property type="term" value="P:carbohydrate metabolic process"/>
    <property type="evidence" value="ECO:0007669"/>
    <property type="project" value="InterPro"/>
</dbReference>
<evidence type="ECO:0000256" key="7">
    <source>
        <dbReference type="RuleBase" id="RU004326"/>
    </source>
</evidence>
<evidence type="ECO:0000256" key="3">
    <source>
        <dbReference type="ARBA" id="ARBA00022553"/>
    </source>
</evidence>
<dbReference type="Pfam" id="PF02880">
    <property type="entry name" value="PGM_PMM_III"/>
    <property type="match status" value="1"/>
</dbReference>
<keyword evidence="5 7" id="KW-0460">Magnesium</keyword>
<dbReference type="SUPFAM" id="SSF55957">
    <property type="entry name" value="Phosphoglucomutase, C-terminal domain"/>
    <property type="match status" value="1"/>
</dbReference>
<evidence type="ECO:0000256" key="1">
    <source>
        <dbReference type="ARBA" id="ARBA00001946"/>
    </source>
</evidence>
<dbReference type="GO" id="GO:0000287">
    <property type="term" value="F:magnesium ion binding"/>
    <property type="evidence" value="ECO:0007669"/>
    <property type="project" value="InterPro"/>
</dbReference>
<proteinExistence type="inferred from homology"/>
<evidence type="ECO:0000313" key="13">
    <source>
        <dbReference type="Proteomes" id="UP000318509"/>
    </source>
</evidence>
<dbReference type="PROSITE" id="PS00710">
    <property type="entry name" value="PGM_PMM"/>
    <property type="match status" value="1"/>
</dbReference>
<feature type="domain" description="Alpha-D-phosphohexomutase alpha/beta/alpha" evidence="10">
    <location>
        <begin position="163"/>
        <end position="250"/>
    </location>
</feature>
<reference evidence="12 13" key="1">
    <citation type="journal article" date="2019" name="Nat. Microbiol.">
        <title>Mediterranean grassland soil C-N compound turnover is dependent on rainfall and depth, and is mediated by genomically divergent microorganisms.</title>
        <authorList>
            <person name="Diamond S."/>
            <person name="Andeer P.F."/>
            <person name="Li Z."/>
            <person name="Crits-Christoph A."/>
            <person name="Burstein D."/>
            <person name="Anantharaman K."/>
            <person name="Lane K.R."/>
            <person name="Thomas B.C."/>
            <person name="Pan C."/>
            <person name="Northen T.R."/>
            <person name="Banfield J.F."/>
        </authorList>
    </citation>
    <scope>NUCLEOTIDE SEQUENCE [LARGE SCALE GENOMIC DNA]</scope>
    <source>
        <strain evidence="12">NP_3</strain>
    </source>
</reference>
<comment type="cofactor">
    <cofactor evidence="1">
        <name>Mg(2+)</name>
        <dbReference type="ChEBI" id="CHEBI:18420"/>
    </cofactor>
</comment>
<evidence type="ECO:0000256" key="5">
    <source>
        <dbReference type="ARBA" id="ARBA00022842"/>
    </source>
</evidence>
<organism evidence="12 13">
    <name type="scientific">Candidatus Segetimicrobium genomatis</name>
    <dbReference type="NCBI Taxonomy" id="2569760"/>
    <lineage>
        <taxon>Bacteria</taxon>
        <taxon>Bacillati</taxon>
        <taxon>Candidatus Sysuimicrobiota</taxon>
        <taxon>Candidatus Sysuimicrobiia</taxon>
        <taxon>Candidatus Sysuimicrobiales</taxon>
        <taxon>Candidatus Segetimicrobiaceae</taxon>
        <taxon>Candidatus Segetimicrobium</taxon>
    </lineage>
</organism>
<dbReference type="InterPro" id="IPR005841">
    <property type="entry name" value="Alpha-D-phosphohexomutase_SF"/>
</dbReference>
<dbReference type="Pfam" id="PF02878">
    <property type="entry name" value="PGM_PMM_I"/>
    <property type="match status" value="1"/>
</dbReference>
<dbReference type="SUPFAM" id="SSF53738">
    <property type="entry name" value="Phosphoglucomutase, first 3 domains"/>
    <property type="match status" value="3"/>
</dbReference>
<keyword evidence="3" id="KW-0597">Phosphoprotein</keyword>
<dbReference type="EMBL" id="VBAK01000145">
    <property type="protein sequence ID" value="TMI88111.1"/>
    <property type="molecule type" value="Genomic_DNA"/>
</dbReference>
<dbReference type="InterPro" id="IPR036900">
    <property type="entry name" value="A-D-PHexomutase_C_sf"/>
</dbReference>
<protein>
    <submittedName>
        <fullName evidence="12">Phosphomannomutase/phosphoglucomutase</fullName>
    </submittedName>
</protein>
<evidence type="ECO:0000256" key="6">
    <source>
        <dbReference type="ARBA" id="ARBA00023235"/>
    </source>
</evidence>
<dbReference type="Pfam" id="PF02879">
    <property type="entry name" value="PGM_PMM_II"/>
    <property type="match status" value="1"/>
</dbReference>
<keyword evidence="6" id="KW-0413">Isomerase</keyword>
<dbReference type="PANTHER" id="PTHR43771:SF2">
    <property type="entry name" value="PHOSPHOMANNOMUTASE_PHOSPHOGLUCOMUTASE"/>
    <property type="match status" value="1"/>
</dbReference>